<feature type="region of interest" description="Disordered" evidence="1">
    <location>
        <begin position="160"/>
        <end position="213"/>
    </location>
</feature>
<keyword evidence="3" id="KW-1185">Reference proteome</keyword>
<dbReference type="Proteomes" id="UP000005096">
    <property type="component" value="Chromosome"/>
</dbReference>
<feature type="compositionally biased region" description="Basic and acidic residues" evidence="1">
    <location>
        <begin position="178"/>
        <end position="195"/>
    </location>
</feature>
<proteinExistence type="predicted"/>
<evidence type="ECO:0000313" key="2">
    <source>
        <dbReference type="EMBL" id="EFQ24388.1"/>
    </source>
</evidence>
<protein>
    <submittedName>
        <fullName evidence="2">Uncharacterized protein</fullName>
    </submittedName>
</protein>
<dbReference type="STRING" id="584708.Apau_1975"/>
<accession>E3CX41</accession>
<dbReference type="SUPFAM" id="SSF46785">
    <property type="entry name" value="Winged helix' DNA-binding domain"/>
    <property type="match status" value="1"/>
</dbReference>
<evidence type="ECO:0000313" key="3">
    <source>
        <dbReference type="Proteomes" id="UP000005096"/>
    </source>
</evidence>
<name>E3CX41_9BACT</name>
<sequence>MGQDEGTRNTLDGEEFKRATEEIRDLKLLGFYCFLRGRLGNEGGWLSYRGLSEERRISFQTVQEFLGSLRDLGLIRLRRHGCKGTYLWFVSEMDCPSGETGCPAEGDGVGESPMEPYVPDTSGLVPSGIGYAALRTERWLFRFERLPRAGEGLSCGRVVSSGPRDPDLPQCAPPLGRDLVDRRSPSGKALRDGCPRHGRAGRPRRQGTGRGWGSLRSALRARSALVTS</sequence>
<dbReference type="HOGENOM" id="CLU_1212748_0_0_0"/>
<reference evidence="2 3" key="1">
    <citation type="journal article" date="2010" name="Stand. Genomic Sci.">
        <title>Non-contiguous finished genome sequence of Aminomonas paucivorans type strain (GLU-3).</title>
        <authorList>
            <person name="Pitluck S."/>
            <person name="Yasawong M."/>
            <person name="Held B."/>
            <person name="Lapidus A."/>
            <person name="Nolan M."/>
            <person name="Copeland A."/>
            <person name="Lucas S."/>
            <person name="Del Rio T.G."/>
            <person name="Tice H."/>
            <person name="Cheng J.F."/>
            <person name="Chertkov O."/>
            <person name="Goodwin L."/>
            <person name="Tapia R."/>
            <person name="Han C."/>
            <person name="Liolios K."/>
            <person name="Ivanova N."/>
            <person name="Mavromatis K."/>
            <person name="Ovchinnikova G."/>
            <person name="Pati A."/>
            <person name="Chen A."/>
            <person name="Palaniappan K."/>
            <person name="Land M."/>
            <person name="Hauser L."/>
            <person name="Chang Y.J."/>
            <person name="Jeffries C.D."/>
            <person name="Pukall R."/>
            <person name="Spring S."/>
            <person name="Rohde M."/>
            <person name="Sikorski J."/>
            <person name="Goker M."/>
            <person name="Woyke T."/>
            <person name="Bristow J."/>
            <person name="Eisen J.A."/>
            <person name="Markowitz V."/>
            <person name="Hugenholtz P."/>
            <person name="Kyrpides N.C."/>
            <person name="Klenk H.P."/>
        </authorList>
    </citation>
    <scope>NUCLEOTIDE SEQUENCE [LARGE SCALE GENOMIC DNA]</scope>
    <source>
        <strain evidence="2 3">DSM 12260</strain>
    </source>
</reference>
<feature type="compositionally biased region" description="Basic residues" evidence="1">
    <location>
        <begin position="196"/>
        <end position="207"/>
    </location>
</feature>
<dbReference type="AlphaFoldDB" id="E3CX41"/>
<gene>
    <name evidence="2" type="ORF">Apau_1975</name>
</gene>
<dbReference type="EMBL" id="CM001022">
    <property type="protein sequence ID" value="EFQ24388.1"/>
    <property type="molecule type" value="Genomic_DNA"/>
</dbReference>
<organism evidence="2 3">
    <name type="scientific">Aminomonas paucivorans DSM 12260</name>
    <dbReference type="NCBI Taxonomy" id="584708"/>
    <lineage>
        <taxon>Bacteria</taxon>
        <taxon>Thermotogati</taxon>
        <taxon>Synergistota</taxon>
        <taxon>Synergistia</taxon>
        <taxon>Synergistales</taxon>
        <taxon>Synergistaceae</taxon>
        <taxon>Aminomonas</taxon>
    </lineage>
</organism>
<dbReference type="InterPro" id="IPR036390">
    <property type="entry name" value="WH_DNA-bd_sf"/>
</dbReference>
<evidence type="ECO:0000256" key="1">
    <source>
        <dbReference type="SAM" id="MobiDB-lite"/>
    </source>
</evidence>
<dbReference type="PaxDb" id="584708-Apau_1975"/>